<dbReference type="Proteomes" id="UP000002028">
    <property type="component" value="Chromosome"/>
</dbReference>
<dbReference type="GO" id="GO:0016987">
    <property type="term" value="F:sigma factor activity"/>
    <property type="evidence" value="ECO:0007669"/>
    <property type="project" value="UniProtKB-KW"/>
</dbReference>
<dbReference type="Gene3D" id="1.10.1740.10">
    <property type="match status" value="1"/>
</dbReference>
<evidence type="ECO:0000313" key="7">
    <source>
        <dbReference type="Proteomes" id="UP000002028"/>
    </source>
</evidence>
<dbReference type="InterPro" id="IPR000792">
    <property type="entry name" value="Tscrpt_reg_LuxR_C"/>
</dbReference>
<evidence type="ECO:0000259" key="5">
    <source>
        <dbReference type="PROSITE" id="PS00622"/>
    </source>
</evidence>
<protein>
    <submittedName>
        <fullName evidence="6">RNA polymerase, sigma-24 subunit, ECF subfamily</fullName>
    </submittedName>
</protein>
<sequence>MTLQDEFIEQIQKHQALLNKLVFLYADQTEDRHDLRQEILLQAWRSYATFRGDAKFSTWLYRVGLNVSLTRLNDRKRQPSAELDDTMEGGPATFESDDQLRFILQQFNTLDRTLLVMSMDGYTNDEIAESMGISAGNVRTKLHRLRQKIDKIWI</sequence>
<dbReference type="Pfam" id="PF08281">
    <property type="entry name" value="Sigma70_r4_2"/>
    <property type="match status" value="1"/>
</dbReference>
<dbReference type="Gene3D" id="1.10.10.10">
    <property type="entry name" value="Winged helix-like DNA-binding domain superfamily/Winged helix DNA-binding domain"/>
    <property type="match status" value="1"/>
</dbReference>
<gene>
    <name evidence="6" type="ordered locus">Slin_0072</name>
</gene>
<keyword evidence="7" id="KW-1185">Reference proteome</keyword>
<dbReference type="AlphaFoldDB" id="D2QBG3"/>
<reference evidence="6 7" key="1">
    <citation type="journal article" date="2010" name="Stand. Genomic Sci.">
        <title>Complete genome sequence of Spirosoma linguale type strain (1).</title>
        <authorList>
            <person name="Lail K."/>
            <person name="Sikorski J."/>
            <person name="Saunders E."/>
            <person name="Lapidus A."/>
            <person name="Glavina Del Rio T."/>
            <person name="Copeland A."/>
            <person name="Tice H."/>
            <person name="Cheng J.-F."/>
            <person name="Lucas S."/>
            <person name="Nolan M."/>
            <person name="Bruce D."/>
            <person name="Goodwin L."/>
            <person name="Pitluck S."/>
            <person name="Ivanova N."/>
            <person name="Mavromatis K."/>
            <person name="Ovchinnikova G."/>
            <person name="Pati A."/>
            <person name="Chen A."/>
            <person name="Palaniappan K."/>
            <person name="Land M."/>
            <person name="Hauser L."/>
            <person name="Chang Y.-J."/>
            <person name="Jeffries C.D."/>
            <person name="Chain P."/>
            <person name="Brettin T."/>
            <person name="Detter J.C."/>
            <person name="Schuetze A."/>
            <person name="Rohde M."/>
            <person name="Tindall B.J."/>
            <person name="Goeker M."/>
            <person name="Bristow J."/>
            <person name="Eisen J.A."/>
            <person name="Markowitz V."/>
            <person name="Hugenholtz P."/>
            <person name="Kyrpides N.C."/>
            <person name="Klenk H.-P."/>
            <person name="Chen F."/>
        </authorList>
    </citation>
    <scope>NUCLEOTIDE SEQUENCE [LARGE SCALE GENOMIC DNA]</scope>
    <source>
        <strain evidence="7">ATCC 33905 / DSM 74 / LMG 10896 / Claus 1</strain>
    </source>
</reference>
<keyword evidence="4" id="KW-0804">Transcription</keyword>
<name>D2QBG3_SPILD</name>
<proteinExistence type="inferred from homology"/>
<dbReference type="InterPro" id="IPR039425">
    <property type="entry name" value="RNA_pol_sigma-70-like"/>
</dbReference>
<dbReference type="InterPro" id="IPR013324">
    <property type="entry name" value="RNA_pol_sigma_r3/r4-like"/>
</dbReference>
<organism evidence="6 7">
    <name type="scientific">Spirosoma linguale (strain ATCC 33905 / DSM 74 / LMG 10896 / Claus 1)</name>
    <dbReference type="NCBI Taxonomy" id="504472"/>
    <lineage>
        <taxon>Bacteria</taxon>
        <taxon>Pseudomonadati</taxon>
        <taxon>Bacteroidota</taxon>
        <taxon>Cytophagia</taxon>
        <taxon>Cytophagales</taxon>
        <taxon>Cytophagaceae</taxon>
        <taxon>Spirosoma</taxon>
    </lineage>
</organism>
<dbReference type="InterPro" id="IPR007627">
    <property type="entry name" value="RNA_pol_sigma70_r2"/>
</dbReference>
<dbReference type="EMBL" id="CP001769">
    <property type="protein sequence ID" value="ADB36145.1"/>
    <property type="molecule type" value="Genomic_DNA"/>
</dbReference>
<dbReference type="HOGENOM" id="CLU_047691_3_3_10"/>
<dbReference type="STRING" id="504472.Slin_0072"/>
<comment type="similarity">
    <text evidence="1">Belongs to the sigma-70 factor family. ECF subfamily.</text>
</comment>
<dbReference type="RefSeq" id="WP_012924697.1">
    <property type="nucleotide sequence ID" value="NC_013730.1"/>
</dbReference>
<evidence type="ECO:0000256" key="2">
    <source>
        <dbReference type="ARBA" id="ARBA00023015"/>
    </source>
</evidence>
<dbReference type="KEGG" id="sli:Slin_0072"/>
<dbReference type="PROSITE" id="PS00622">
    <property type="entry name" value="HTH_LUXR_1"/>
    <property type="match status" value="1"/>
</dbReference>
<accession>D2QBG3</accession>
<dbReference type="PANTHER" id="PTHR43133:SF45">
    <property type="entry name" value="RNA POLYMERASE ECF-TYPE SIGMA FACTOR"/>
    <property type="match status" value="1"/>
</dbReference>
<dbReference type="Pfam" id="PF04542">
    <property type="entry name" value="Sigma70_r2"/>
    <property type="match status" value="1"/>
</dbReference>
<dbReference type="GO" id="GO:0006352">
    <property type="term" value="P:DNA-templated transcription initiation"/>
    <property type="evidence" value="ECO:0007669"/>
    <property type="project" value="InterPro"/>
</dbReference>
<dbReference type="InterPro" id="IPR014284">
    <property type="entry name" value="RNA_pol_sigma-70_dom"/>
</dbReference>
<evidence type="ECO:0000256" key="1">
    <source>
        <dbReference type="ARBA" id="ARBA00010641"/>
    </source>
</evidence>
<keyword evidence="2" id="KW-0805">Transcription regulation</keyword>
<dbReference type="PANTHER" id="PTHR43133">
    <property type="entry name" value="RNA POLYMERASE ECF-TYPE SIGMA FACTO"/>
    <property type="match status" value="1"/>
</dbReference>
<dbReference type="NCBIfam" id="TIGR02937">
    <property type="entry name" value="sigma70-ECF"/>
    <property type="match status" value="1"/>
</dbReference>
<evidence type="ECO:0000313" key="6">
    <source>
        <dbReference type="EMBL" id="ADB36145.1"/>
    </source>
</evidence>
<dbReference type="eggNOG" id="COG1595">
    <property type="taxonomic scope" value="Bacteria"/>
</dbReference>
<dbReference type="InterPro" id="IPR036388">
    <property type="entry name" value="WH-like_DNA-bd_sf"/>
</dbReference>
<keyword evidence="3" id="KW-0731">Sigma factor</keyword>
<dbReference type="InterPro" id="IPR013325">
    <property type="entry name" value="RNA_pol_sigma_r2"/>
</dbReference>
<evidence type="ECO:0000256" key="4">
    <source>
        <dbReference type="ARBA" id="ARBA00023163"/>
    </source>
</evidence>
<dbReference type="SUPFAM" id="SSF88659">
    <property type="entry name" value="Sigma3 and sigma4 domains of RNA polymerase sigma factors"/>
    <property type="match status" value="1"/>
</dbReference>
<evidence type="ECO:0000256" key="3">
    <source>
        <dbReference type="ARBA" id="ARBA00023082"/>
    </source>
</evidence>
<dbReference type="GO" id="GO:0003677">
    <property type="term" value="F:DNA binding"/>
    <property type="evidence" value="ECO:0007669"/>
    <property type="project" value="InterPro"/>
</dbReference>
<dbReference type="SUPFAM" id="SSF88946">
    <property type="entry name" value="Sigma2 domain of RNA polymerase sigma factors"/>
    <property type="match status" value="1"/>
</dbReference>
<feature type="domain" description="HTH luxR-type" evidence="5">
    <location>
        <begin position="121"/>
        <end position="148"/>
    </location>
</feature>
<dbReference type="InterPro" id="IPR013249">
    <property type="entry name" value="RNA_pol_sigma70_r4_t2"/>
</dbReference>